<evidence type="ECO:0000313" key="1">
    <source>
        <dbReference type="EMBL" id="KAK3357261.1"/>
    </source>
</evidence>
<sequence length="200" mass="22692">MLSERALQLDAEEEASRQPSIWRDVYNLMQCPGPPCNLGPHCWRESVGEKHYKLETHHLRSLIRRVEQGGRLHTHEDMPSEISEQLYAEEQQDGERQRKRRAISQVSYPPINITNIQPSLFVPTGSELSSLLKGSSLFLFVTRLLPFSRSTSTWASLCKPAVRPTAISGVVIRLITFRNTCGISGNLQRWPLPRTRTSGS</sequence>
<comment type="caution">
    <text evidence="1">The sequence shown here is derived from an EMBL/GenBank/DDBJ whole genome shotgun (WGS) entry which is preliminary data.</text>
</comment>
<keyword evidence="2" id="KW-1185">Reference proteome</keyword>
<dbReference type="EMBL" id="JAUIQD010000003">
    <property type="protein sequence ID" value="KAK3357261.1"/>
    <property type="molecule type" value="Genomic_DNA"/>
</dbReference>
<dbReference type="AlphaFoldDB" id="A0AAJ0HLU2"/>
<evidence type="ECO:0000313" key="2">
    <source>
        <dbReference type="Proteomes" id="UP001275084"/>
    </source>
</evidence>
<reference evidence="1" key="2">
    <citation type="submission" date="2023-06" db="EMBL/GenBank/DDBJ databases">
        <authorList>
            <consortium name="Lawrence Berkeley National Laboratory"/>
            <person name="Haridas S."/>
            <person name="Hensen N."/>
            <person name="Bonometti L."/>
            <person name="Westerberg I."/>
            <person name="Brannstrom I.O."/>
            <person name="Guillou S."/>
            <person name="Cros-Aarteil S."/>
            <person name="Calhoun S."/>
            <person name="Kuo A."/>
            <person name="Mondo S."/>
            <person name="Pangilinan J."/>
            <person name="Riley R."/>
            <person name="Labutti K."/>
            <person name="Andreopoulos B."/>
            <person name="Lipzen A."/>
            <person name="Chen C."/>
            <person name="Yanf M."/>
            <person name="Daum C."/>
            <person name="Ng V."/>
            <person name="Clum A."/>
            <person name="Steindorff A."/>
            <person name="Ohm R."/>
            <person name="Martin F."/>
            <person name="Silar P."/>
            <person name="Natvig D."/>
            <person name="Lalanne C."/>
            <person name="Gautier V."/>
            <person name="Ament-Velasquez S.L."/>
            <person name="Kruys A."/>
            <person name="Hutchinson M.I."/>
            <person name="Powell A.J."/>
            <person name="Barry K."/>
            <person name="Miller A.N."/>
            <person name="Grigoriev I.V."/>
            <person name="Debuchy R."/>
            <person name="Gladieux P."/>
            <person name="Thoren M.H."/>
            <person name="Johannesson H."/>
        </authorList>
    </citation>
    <scope>NUCLEOTIDE SEQUENCE</scope>
    <source>
        <strain evidence="1">CBS 955.72</strain>
    </source>
</reference>
<proteinExistence type="predicted"/>
<organism evidence="1 2">
    <name type="scientific">Lasiosphaeria hispida</name>
    <dbReference type="NCBI Taxonomy" id="260671"/>
    <lineage>
        <taxon>Eukaryota</taxon>
        <taxon>Fungi</taxon>
        <taxon>Dikarya</taxon>
        <taxon>Ascomycota</taxon>
        <taxon>Pezizomycotina</taxon>
        <taxon>Sordariomycetes</taxon>
        <taxon>Sordariomycetidae</taxon>
        <taxon>Sordariales</taxon>
        <taxon>Lasiosphaeriaceae</taxon>
        <taxon>Lasiosphaeria</taxon>
    </lineage>
</organism>
<name>A0AAJ0HLU2_9PEZI</name>
<dbReference type="Proteomes" id="UP001275084">
    <property type="component" value="Unassembled WGS sequence"/>
</dbReference>
<protein>
    <submittedName>
        <fullName evidence="1">Uncharacterized protein</fullName>
    </submittedName>
</protein>
<accession>A0AAJ0HLU2</accession>
<reference evidence="1" key="1">
    <citation type="journal article" date="2023" name="Mol. Phylogenet. Evol.">
        <title>Genome-scale phylogeny and comparative genomics of the fungal order Sordariales.</title>
        <authorList>
            <person name="Hensen N."/>
            <person name="Bonometti L."/>
            <person name="Westerberg I."/>
            <person name="Brannstrom I.O."/>
            <person name="Guillou S."/>
            <person name="Cros-Aarteil S."/>
            <person name="Calhoun S."/>
            <person name="Haridas S."/>
            <person name="Kuo A."/>
            <person name="Mondo S."/>
            <person name="Pangilinan J."/>
            <person name="Riley R."/>
            <person name="LaButti K."/>
            <person name="Andreopoulos B."/>
            <person name="Lipzen A."/>
            <person name="Chen C."/>
            <person name="Yan M."/>
            <person name="Daum C."/>
            <person name="Ng V."/>
            <person name="Clum A."/>
            <person name="Steindorff A."/>
            <person name="Ohm R.A."/>
            <person name="Martin F."/>
            <person name="Silar P."/>
            <person name="Natvig D.O."/>
            <person name="Lalanne C."/>
            <person name="Gautier V."/>
            <person name="Ament-Velasquez S.L."/>
            <person name="Kruys A."/>
            <person name="Hutchinson M.I."/>
            <person name="Powell A.J."/>
            <person name="Barry K."/>
            <person name="Miller A.N."/>
            <person name="Grigoriev I.V."/>
            <person name="Debuchy R."/>
            <person name="Gladieux P."/>
            <person name="Hiltunen Thoren M."/>
            <person name="Johannesson H."/>
        </authorList>
    </citation>
    <scope>NUCLEOTIDE SEQUENCE</scope>
    <source>
        <strain evidence="1">CBS 955.72</strain>
    </source>
</reference>
<gene>
    <name evidence="1" type="ORF">B0T25DRAFT_151907</name>
</gene>